<protein>
    <recommendedName>
        <fullName evidence="3">DUF305 domain-containing protein</fullName>
    </recommendedName>
</protein>
<geneLocation type="plasmid" evidence="4 5">
    <name>pACHL02</name>
</geneLocation>
<feature type="region of interest" description="Disordered" evidence="1">
    <location>
        <begin position="14"/>
        <end position="69"/>
    </location>
</feature>
<keyword evidence="2" id="KW-0812">Transmembrane</keyword>
<evidence type="ECO:0000256" key="1">
    <source>
        <dbReference type="SAM" id="MobiDB-lite"/>
    </source>
</evidence>
<name>B8HJ78_PSECP</name>
<keyword evidence="2" id="KW-1133">Transmembrane helix</keyword>
<evidence type="ECO:0000313" key="5">
    <source>
        <dbReference type="Proteomes" id="UP000002505"/>
    </source>
</evidence>
<evidence type="ECO:0000313" key="4">
    <source>
        <dbReference type="EMBL" id="ACL42476.1"/>
    </source>
</evidence>
<dbReference type="AlphaFoldDB" id="B8HJ78"/>
<dbReference type="HOGENOM" id="CLU_074343_0_0_11"/>
<dbReference type="eggNOG" id="COG3544">
    <property type="taxonomic scope" value="Bacteria"/>
</dbReference>
<dbReference type="Proteomes" id="UP000002505">
    <property type="component" value="Plasmid pACHL02"/>
</dbReference>
<keyword evidence="4" id="KW-0614">Plasmid</keyword>
<feature type="domain" description="DUF305" evidence="3">
    <location>
        <begin position="113"/>
        <end position="276"/>
    </location>
</feature>
<dbReference type="InterPro" id="IPR012347">
    <property type="entry name" value="Ferritin-like"/>
</dbReference>
<accession>B8HJ78</accession>
<dbReference type="Gene3D" id="1.20.1260.10">
    <property type="match status" value="1"/>
</dbReference>
<dbReference type="PANTHER" id="PTHR36933:SF1">
    <property type="entry name" value="SLL0788 PROTEIN"/>
    <property type="match status" value="1"/>
</dbReference>
<reference evidence="4" key="1">
    <citation type="submission" date="2009-01" db="EMBL/GenBank/DDBJ databases">
        <title>Complete sequence of plasmid2 of Arthrobacter chlorophenolicus A6.</title>
        <authorList>
            <consortium name="US DOE Joint Genome Institute"/>
            <person name="Lucas S."/>
            <person name="Copeland A."/>
            <person name="Lapidus A."/>
            <person name="Glavina del Rio T."/>
            <person name="Tice H."/>
            <person name="Bruce D."/>
            <person name="Goodwin L."/>
            <person name="Pitluck S."/>
            <person name="Goltsman E."/>
            <person name="Clum A."/>
            <person name="Larimer F."/>
            <person name="Land M."/>
            <person name="Hauser L."/>
            <person name="Kyrpides N."/>
            <person name="Mikhailova N."/>
            <person name="Jansson J."/>
            <person name="Richardson P."/>
        </authorList>
    </citation>
    <scope>NUCLEOTIDE SEQUENCE [LARGE SCALE GENOMIC DNA]</scope>
    <source>
        <strain evidence="4">A6</strain>
        <plasmid evidence="4">pACHL02</plasmid>
    </source>
</reference>
<gene>
    <name evidence="4" type="ordered locus">Achl_4525</name>
</gene>
<proteinExistence type="predicted"/>
<sequence length="280" mass="29506">MAPHRPLAALLQAAAGRERQTVPPLAPPPGGSDLHAVTGQSGAEPAAPDSVTNTGDGARTSEWAAGSRPPVRQDWGKHVWMVFVTVVILSALAFFIVDRVSPAPVTVSDSGPDAGFARDMQAHHAQAVEMALLIRDKSANPELRAIAYDIATTQQHQNGQMFAWLQDWGLSQARSGPPMAWMKTSAGGHGSGTPHTVPTSSTAMEGMATPEQMQALRGSSGKEAEQLFTDLMIRHHQGGVAMAAAAAKLSETSRVRDFAAGVVDAQTAEITALQELRGRL</sequence>
<dbReference type="Pfam" id="PF03713">
    <property type="entry name" value="DUF305"/>
    <property type="match status" value="1"/>
</dbReference>
<feature type="transmembrane region" description="Helical" evidence="2">
    <location>
        <begin position="78"/>
        <end position="97"/>
    </location>
</feature>
<dbReference type="InterPro" id="IPR005183">
    <property type="entry name" value="DUF305_CopM-like"/>
</dbReference>
<keyword evidence="5" id="KW-1185">Reference proteome</keyword>
<keyword evidence="2" id="KW-0472">Membrane</keyword>
<dbReference type="EMBL" id="CP001343">
    <property type="protein sequence ID" value="ACL42476.1"/>
    <property type="molecule type" value="Genomic_DNA"/>
</dbReference>
<organism evidence="4 5">
    <name type="scientific">Pseudarthrobacter chlorophenolicus (strain ATCC 700700 / DSM 12829 / CIP 107037 / JCM 12360 / KCTC 9906 / NCIMB 13794 / A6)</name>
    <name type="common">Arthrobacter chlorophenolicus</name>
    <dbReference type="NCBI Taxonomy" id="452863"/>
    <lineage>
        <taxon>Bacteria</taxon>
        <taxon>Bacillati</taxon>
        <taxon>Actinomycetota</taxon>
        <taxon>Actinomycetes</taxon>
        <taxon>Micrococcales</taxon>
        <taxon>Micrococcaceae</taxon>
        <taxon>Pseudarthrobacter</taxon>
    </lineage>
</organism>
<dbReference type="KEGG" id="ach:Achl_4525"/>
<dbReference type="PANTHER" id="PTHR36933">
    <property type="entry name" value="SLL0788 PROTEIN"/>
    <property type="match status" value="1"/>
</dbReference>
<evidence type="ECO:0000259" key="3">
    <source>
        <dbReference type="Pfam" id="PF03713"/>
    </source>
</evidence>
<evidence type="ECO:0000256" key="2">
    <source>
        <dbReference type="SAM" id="Phobius"/>
    </source>
</evidence>
<dbReference type="RefSeq" id="WP_012623519.1">
    <property type="nucleotide sequence ID" value="NC_011881.1"/>
</dbReference>